<gene>
    <name evidence="1" type="ORF">EIP91_002431</name>
</gene>
<organism evidence="1 2">
    <name type="scientific">Steccherinum ochraceum</name>
    <dbReference type="NCBI Taxonomy" id="92696"/>
    <lineage>
        <taxon>Eukaryota</taxon>
        <taxon>Fungi</taxon>
        <taxon>Dikarya</taxon>
        <taxon>Basidiomycota</taxon>
        <taxon>Agaricomycotina</taxon>
        <taxon>Agaricomycetes</taxon>
        <taxon>Polyporales</taxon>
        <taxon>Steccherinaceae</taxon>
        <taxon>Steccherinum</taxon>
    </lineage>
</organism>
<reference evidence="1 2" key="1">
    <citation type="submission" date="2018-11" db="EMBL/GenBank/DDBJ databases">
        <title>Genome assembly of Steccherinum ochraceum LE-BIN_3174, the white-rot fungus of the Steccherinaceae family (The Residual Polyporoid clade, Polyporales, Basidiomycota).</title>
        <authorList>
            <person name="Fedorova T.V."/>
            <person name="Glazunova O.A."/>
            <person name="Landesman E.O."/>
            <person name="Moiseenko K.V."/>
            <person name="Psurtseva N.V."/>
            <person name="Savinova O.S."/>
            <person name="Shakhova N.V."/>
            <person name="Tyazhelova T.V."/>
            <person name="Vasina D.V."/>
        </authorList>
    </citation>
    <scope>NUCLEOTIDE SEQUENCE [LARGE SCALE GENOMIC DNA]</scope>
    <source>
        <strain evidence="1 2">LE-BIN_3174</strain>
    </source>
</reference>
<dbReference type="Proteomes" id="UP000292702">
    <property type="component" value="Unassembled WGS sequence"/>
</dbReference>
<protein>
    <submittedName>
        <fullName evidence="1">Uncharacterized protein</fullName>
    </submittedName>
</protein>
<dbReference type="AlphaFoldDB" id="A0A4R0REP8"/>
<proteinExistence type="predicted"/>
<keyword evidence="2" id="KW-1185">Reference proteome</keyword>
<name>A0A4R0REP8_9APHY</name>
<sequence>MAARDNRTPYDLYFSGKADIRDGCNMVGEGVGGKPYFFSFTTRAYAIDSDVTTTITNGKHEVLGTLTWGVANYFGTFTTKYLTNKKSEFMSHLYMGGEGTEPAVVSNIDGVSFKILKLQDHTTYMMSAATGNLLAGFVPENVVSPHVGPIHGRLAFNFDNDELMLYALMSLCIVRWVDHSGTGL</sequence>
<dbReference type="OrthoDB" id="3183898at2759"/>
<dbReference type="EMBL" id="RWJN01000171">
    <property type="protein sequence ID" value="TCD65626.1"/>
    <property type="molecule type" value="Genomic_DNA"/>
</dbReference>
<comment type="caution">
    <text evidence="1">The sequence shown here is derived from an EMBL/GenBank/DDBJ whole genome shotgun (WGS) entry which is preliminary data.</text>
</comment>
<accession>A0A4R0REP8</accession>
<evidence type="ECO:0000313" key="2">
    <source>
        <dbReference type="Proteomes" id="UP000292702"/>
    </source>
</evidence>
<evidence type="ECO:0000313" key="1">
    <source>
        <dbReference type="EMBL" id="TCD65626.1"/>
    </source>
</evidence>